<sequence length="335" mass="32336">MNLGPIGYAVGVDLGGTKTAAGLIAADGAVLLRKEAPTPAADGPGAVLATVIGLAAEVIAAAPSALTGDAPLIGVGIGAAGVVDPRTRSVLSATDTLPGWAGTRIGEEAERVLGVPVAVDNDVRAHAIGEARFGAGRGRSSVLLVAAGTGVGGALIVGGAPLVGATSAAGHFGHVPAVEAQGLPCTCGRQGHVETIAAGPAIHAAYLRRGGTAPVPDARAVFALAEAGDPLAISVVEIAGRALGRAIGGLLNALDPDVVVVGGGLSQTSELWWGPLREGVAAEAIDLVRDRPVVPAALGTAAALAGAGALAFDAAVAAAPPSSDPLHFSPTGARA</sequence>
<dbReference type="SUPFAM" id="SSF53067">
    <property type="entry name" value="Actin-like ATPase domain"/>
    <property type="match status" value="1"/>
</dbReference>
<dbReference type="EC" id="2.7.1.2" evidence="2"/>
<evidence type="ECO:0000256" key="1">
    <source>
        <dbReference type="ARBA" id="ARBA00006479"/>
    </source>
</evidence>
<dbReference type="Pfam" id="PF00480">
    <property type="entry name" value="ROK"/>
    <property type="match status" value="1"/>
</dbReference>
<dbReference type="RefSeq" id="WP_179700121.1">
    <property type="nucleotide sequence ID" value="NZ_BAAAHA010000004.1"/>
</dbReference>
<comment type="caution">
    <text evidence="2">The sequence shown here is derived from an EMBL/GenBank/DDBJ whole genome shotgun (WGS) entry which is preliminary data.</text>
</comment>
<evidence type="ECO:0000313" key="2">
    <source>
        <dbReference type="EMBL" id="NYK09092.1"/>
    </source>
</evidence>
<dbReference type="AlphaFoldDB" id="A0A853DIT4"/>
<dbReference type="GO" id="GO:0004340">
    <property type="term" value="F:glucokinase activity"/>
    <property type="evidence" value="ECO:0007669"/>
    <property type="project" value="UniProtKB-EC"/>
</dbReference>
<gene>
    <name evidence="2" type="ORF">HNR14_000973</name>
</gene>
<name>A0A853DIT4_9MICO</name>
<dbReference type="PANTHER" id="PTHR18964">
    <property type="entry name" value="ROK (REPRESSOR, ORF, KINASE) FAMILY"/>
    <property type="match status" value="1"/>
</dbReference>
<keyword evidence="2" id="KW-0418">Kinase</keyword>
<comment type="similarity">
    <text evidence="1">Belongs to the ROK (NagC/XylR) family.</text>
</comment>
<evidence type="ECO:0000313" key="3">
    <source>
        <dbReference type="Proteomes" id="UP000521075"/>
    </source>
</evidence>
<protein>
    <submittedName>
        <fullName evidence="2">Glucokinase</fullName>
        <ecNumber evidence="2">2.7.1.2</ecNumber>
    </submittedName>
</protein>
<dbReference type="Gene3D" id="3.30.420.40">
    <property type="match status" value="2"/>
</dbReference>
<reference evidence="2 3" key="1">
    <citation type="submission" date="2020-07" db="EMBL/GenBank/DDBJ databases">
        <title>Sequencing the genomes of 1000 actinobacteria strains.</title>
        <authorList>
            <person name="Klenk H.-P."/>
        </authorList>
    </citation>
    <scope>NUCLEOTIDE SEQUENCE [LARGE SCALE GENOMIC DNA]</scope>
    <source>
        <strain evidence="2 3">DSM 15166</strain>
    </source>
</reference>
<keyword evidence="2" id="KW-0808">Transferase</keyword>
<dbReference type="InterPro" id="IPR043129">
    <property type="entry name" value="ATPase_NBD"/>
</dbReference>
<dbReference type="InterPro" id="IPR000600">
    <property type="entry name" value="ROK"/>
</dbReference>
<organism evidence="2 3">
    <name type="scientific">Leifsonia naganoensis</name>
    <dbReference type="NCBI Taxonomy" id="150025"/>
    <lineage>
        <taxon>Bacteria</taxon>
        <taxon>Bacillati</taxon>
        <taxon>Actinomycetota</taxon>
        <taxon>Actinomycetes</taxon>
        <taxon>Micrococcales</taxon>
        <taxon>Microbacteriaceae</taxon>
        <taxon>Leifsonia</taxon>
    </lineage>
</organism>
<proteinExistence type="inferred from homology"/>
<keyword evidence="3" id="KW-1185">Reference proteome</keyword>
<dbReference type="EMBL" id="JACCHJ010000001">
    <property type="protein sequence ID" value="NYK09092.1"/>
    <property type="molecule type" value="Genomic_DNA"/>
</dbReference>
<dbReference type="PANTHER" id="PTHR18964:SF169">
    <property type="entry name" value="N-ACETYLMANNOSAMINE KINASE"/>
    <property type="match status" value="1"/>
</dbReference>
<dbReference type="Proteomes" id="UP000521075">
    <property type="component" value="Unassembled WGS sequence"/>
</dbReference>
<accession>A0A853DIT4</accession>